<reference evidence="1" key="1">
    <citation type="submission" date="2019-05" db="EMBL/GenBank/DDBJ databases">
        <title>Whole genome sequencing of Pseudanabaena catenata USMAC16.</title>
        <authorList>
            <person name="Khan Z."/>
            <person name="Omar W.M."/>
            <person name="Convey P."/>
            <person name="Merican F."/>
            <person name="Najimudin N."/>
        </authorList>
    </citation>
    <scope>NUCLEOTIDE SEQUENCE</scope>
    <source>
        <strain evidence="1">USMAC16</strain>
    </source>
</reference>
<comment type="caution">
    <text evidence="1">The sequence shown here is derived from an EMBL/GenBank/DDBJ whole genome shotgun (WGS) entry which is preliminary data.</text>
</comment>
<protein>
    <submittedName>
        <fullName evidence="1">Uncharacterized protein</fullName>
    </submittedName>
</protein>
<dbReference type="EMBL" id="VBTY01000008">
    <property type="protein sequence ID" value="MDG3493295.1"/>
    <property type="molecule type" value="Genomic_DNA"/>
</dbReference>
<dbReference type="RefSeq" id="WP_009625334.1">
    <property type="nucleotide sequence ID" value="NZ_VBTY01000008.1"/>
</dbReference>
<sequence>MKKVIIKVIQNGDGIEETLELIFNNHELSTGQKIKSRAPKSIETVTR</sequence>
<organism evidence="1 2">
    <name type="scientific">Pseudanabaena catenata USMAC16</name>
    <dbReference type="NCBI Taxonomy" id="1855837"/>
    <lineage>
        <taxon>Bacteria</taxon>
        <taxon>Bacillati</taxon>
        <taxon>Cyanobacteriota</taxon>
        <taxon>Cyanophyceae</taxon>
        <taxon>Pseudanabaenales</taxon>
        <taxon>Pseudanabaenaceae</taxon>
        <taxon>Pseudanabaena</taxon>
    </lineage>
</organism>
<name>A0A9X4M7U4_9CYAN</name>
<evidence type="ECO:0000313" key="1">
    <source>
        <dbReference type="EMBL" id="MDG3493295.1"/>
    </source>
</evidence>
<proteinExistence type="predicted"/>
<keyword evidence="2" id="KW-1185">Reference proteome</keyword>
<accession>A0A9X4M7U4</accession>
<evidence type="ECO:0000313" key="2">
    <source>
        <dbReference type="Proteomes" id="UP001152872"/>
    </source>
</evidence>
<dbReference type="AlphaFoldDB" id="A0A9X4M7U4"/>
<gene>
    <name evidence="1" type="ORF">FEV09_01880</name>
</gene>
<dbReference type="Proteomes" id="UP001152872">
    <property type="component" value="Unassembled WGS sequence"/>
</dbReference>